<evidence type="ECO:0000313" key="3">
    <source>
        <dbReference type="Proteomes" id="UP000263486"/>
    </source>
</evidence>
<dbReference type="InterPro" id="IPR050273">
    <property type="entry name" value="GppA/Ppx_hydrolase"/>
</dbReference>
<dbReference type="PANTHER" id="PTHR30005:SF0">
    <property type="entry name" value="RETROGRADE REGULATION PROTEIN 2"/>
    <property type="match status" value="1"/>
</dbReference>
<keyword evidence="3" id="KW-1185">Reference proteome</keyword>
<name>A0ABX9KHZ9_9FUSO</name>
<feature type="domain" description="Ppx/GppA phosphatase N-terminal" evidence="1">
    <location>
        <begin position="30"/>
        <end position="300"/>
    </location>
</feature>
<reference evidence="2 3" key="1">
    <citation type="submission" date="2018-08" db="EMBL/GenBank/DDBJ databases">
        <title>Draft genome sequence of Psychrilyobacter sp. strain SD5 isolated from Black Sea water.</title>
        <authorList>
            <person name="Yadav S."/>
            <person name="Villanueva L."/>
            <person name="Damste J.S.S."/>
        </authorList>
    </citation>
    <scope>NUCLEOTIDE SEQUENCE [LARGE SCALE GENOMIC DNA]</scope>
    <source>
        <strain evidence="2 3">SD5</strain>
    </source>
</reference>
<proteinExistence type="predicted"/>
<protein>
    <submittedName>
        <fullName evidence="2">Ppx/GppA family phosphatase</fullName>
    </submittedName>
</protein>
<gene>
    <name evidence="2" type="ORF">DYH56_07185</name>
</gene>
<organism evidence="2 3">
    <name type="scientific">Psychrilyobacter piezotolerans</name>
    <dbReference type="NCBI Taxonomy" id="2293438"/>
    <lineage>
        <taxon>Bacteria</taxon>
        <taxon>Fusobacteriati</taxon>
        <taxon>Fusobacteriota</taxon>
        <taxon>Fusobacteriia</taxon>
        <taxon>Fusobacteriales</taxon>
        <taxon>Fusobacteriaceae</taxon>
        <taxon>Psychrilyobacter</taxon>
    </lineage>
</organism>
<dbReference type="PANTHER" id="PTHR30005">
    <property type="entry name" value="EXOPOLYPHOSPHATASE"/>
    <property type="match status" value="1"/>
</dbReference>
<dbReference type="Proteomes" id="UP000263486">
    <property type="component" value="Unassembled WGS sequence"/>
</dbReference>
<sequence length="301" mass="34192">MTKAHIKKTKAVIDIGTNSCRLFIGELEDGKITNKILKLMEITRLGQDVDKTGVLRKDAMDRTIETLKLYREKIDEYGIEEIKVTATSATRDSENREEFISRVKATTNFDIHCITGEEEGKLSFSGAVSEFDEKIMVFDIGGGSTEFILGDKNNIEYIESFNVGAVRLGEKFFKKKDNLLSGEVWVKEILKKLSKYKDRSFTLVGVAGTVTTHVSVLLGMEEYDTDRVHMYRLTKKEILKNLDTFLSKSLEERKKIAGLHPKRAGVIIPGTYLLLWIMEILERDEIIVSESDILEGMMMDD</sequence>
<dbReference type="InterPro" id="IPR003695">
    <property type="entry name" value="Ppx_GppA_N"/>
</dbReference>
<dbReference type="EMBL" id="QUAJ01000010">
    <property type="protein sequence ID" value="REI41445.1"/>
    <property type="molecule type" value="Genomic_DNA"/>
</dbReference>
<evidence type="ECO:0000313" key="2">
    <source>
        <dbReference type="EMBL" id="REI41445.1"/>
    </source>
</evidence>
<dbReference type="SUPFAM" id="SSF53067">
    <property type="entry name" value="Actin-like ATPase domain"/>
    <property type="match status" value="2"/>
</dbReference>
<dbReference type="Pfam" id="PF02541">
    <property type="entry name" value="Ppx-GppA"/>
    <property type="match status" value="1"/>
</dbReference>
<accession>A0ABX9KHZ9</accession>
<dbReference type="RefSeq" id="WP_114642193.1">
    <property type="nucleotide sequence ID" value="NZ_JAACIO010000011.1"/>
</dbReference>
<dbReference type="InterPro" id="IPR043129">
    <property type="entry name" value="ATPase_NBD"/>
</dbReference>
<evidence type="ECO:0000259" key="1">
    <source>
        <dbReference type="Pfam" id="PF02541"/>
    </source>
</evidence>
<dbReference type="Gene3D" id="3.30.420.150">
    <property type="entry name" value="Exopolyphosphatase. Domain 2"/>
    <property type="match status" value="1"/>
</dbReference>
<dbReference type="Gene3D" id="3.30.420.40">
    <property type="match status" value="1"/>
</dbReference>
<comment type="caution">
    <text evidence="2">The sequence shown here is derived from an EMBL/GenBank/DDBJ whole genome shotgun (WGS) entry which is preliminary data.</text>
</comment>